<gene>
    <name evidence="3" type="ORF">KII88_06375</name>
</gene>
<dbReference type="EMBL" id="JAHBFV010000017">
    <property type="protein sequence ID" value="MBZ6016152.1"/>
    <property type="molecule type" value="Genomic_DNA"/>
</dbReference>
<name>A0AB35FZP8_LEUGE</name>
<reference evidence="3" key="1">
    <citation type="submission" date="2021-05" db="EMBL/GenBank/DDBJ databases">
        <title>Pangenome of Leuconostoc gelidum warrants species status for Leuconostoc gelidum subsp. gasicomitatum.</title>
        <authorList>
            <person name="Johansson P."/>
            <person name="Sade E."/>
            <person name="Hultman J."/>
            <person name="Auvinen P."/>
            <person name="Bjorkroth J."/>
        </authorList>
    </citation>
    <scope>NUCLEOTIDE SEQUENCE</scope>
    <source>
        <strain evidence="3">C220d</strain>
    </source>
</reference>
<dbReference type="Pfam" id="PF06421">
    <property type="entry name" value="LepA_C"/>
    <property type="match status" value="1"/>
</dbReference>
<protein>
    <submittedName>
        <fullName evidence="3">Elongation factor 4</fullName>
    </submittedName>
</protein>
<dbReference type="AlphaFoldDB" id="A0AB35FZP8"/>
<feature type="non-terminal residue" evidence="3">
    <location>
        <position position="1"/>
    </location>
</feature>
<sequence>TNIKAYRKDVTSKIHTGDPDRRAKLLDKQKRGKARMKSVGTVEVPQEAFMAVLKTDDDTQYARGN</sequence>
<feature type="domain" description="GTP-binding protein LepA C-terminal" evidence="2">
    <location>
        <begin position="2"/>
        <end position="54"/>
    </location>
</feature>
<dbReference type="PANTHER" id="PTHR43512:SF4">
    <property type="entry name" value="TRANSLATION FACTOR GUF1 HOMOLOG, CHLOROPLASTIC"/>
    <property type="match status" value="1"/>
</dbReference>
<dbReference type="InterPro" id="IPR013842">
    <property type="entry name" value="LepA_CTD"/>
</dbReference>
<evidence type="ECO:0000259" key="2">
    <source>
        <dbReference type="Pfam" id="PF06421"/>
    </source>
</evidence>
<proteinExistence type="predicted"/>
<dbReference type="PANTHER" id="PTHR43512">
    <property type="entry name" value="TRANSLATION FACTOR GUF1-RELATED"/>
    <property type="match status" value="1"/>
</dbReference>
<keyword evidence="1" id="KW-0648">Protein biosynthesis</keyword>
<dbReference type="Proteomes" id="UP000727071">
    <property type="component" value="Unassembled WGS sequence"/>
</dbReference>
<dbReference type="InterPro" id="IPR006297">
    <property type="entry name" value="EF-4"/>
</dbReference>
<dbReference type="GO" id="GO:0043022">
    <property type="term" value="F:ribosome binding"/>
    <property type="evidence" value="ECO:0007669"/>
    <property type="project" value="TreeGrafter"/>
</dbReference>
<organism evidence="3 4">
    <name type="scientific">Leuconostoc gelidum subsp. gelidum</name>
    <dbReference type="NCBI Taxonomy" id="1607839"/>
    <lineage>
        <taxon>Bacteria</taxon>
        <taxon>Bacillati</taxon>
        <taxon>Bacillota</taxon>
        <taxon>Bacilli</taxon>
        <taxon>Lactobacillales</taxon>
        <taxon>Lactobacillaceae</taxon>
        <taxon>Leuconostoc</taxon>
        <taxon>Leuconostoc gelidum group</taxon>
    </lineage>
</organism>
<accession>A0AB35FZP8</accession>
<dbReference type="GO" id="GO:0045727">
    <property type="term" value="P:positive regulation of translation"/>
    <property type="evidence" value="ECO:0007669"/>
    <property type="project" value="TreeGrafter"/>
</dbReference>
<dbReference type="GO" id="GO:0003746">
    <property type="term" value="F:translation elongation factor activity"/>
    <property type="evidence" value="ECO:0007669"/>
    <property type="project" value="UniProtKB-KW"/>
</dbReference>
<keyword evidence="3" id="KW-0251">Elongation factor</keyword>
<evidence type="ECO:0000313" key="4">
    <source>
        <dbReference type="Proteomes" id="UP000727071"/>
    </source>
</evidence>
<comment type="caution">
    <text evidence="3">The sequence shown here is derived from an EMBL/GenBank/DDBJ whole genome shotgun (WGS) entry which is preliminary data.</text>
</comment>
<evidence type="ECO:0000313" key="3">
    <source>
        <dbReference type="EMBL" id="MBZ6016152.1"/>
    </source>
</evidence>
<evidence type="ECO:0000256" key="1">
    <source>
        <dbReference type="ARBA" id="ARBA00022917"/>
    </source>
</evidence>
<dbReference type="GO" id="GO:0005525">
    <property type="term" value="F:GTP binding"/>
    <property type="evidence" value="ECO:0007669"/>
    <property type="project" value="InterPro"/>
</dbReference>